<keyword evidence="4 5" id="KW-0472">Membrane</keyword>
<gene>
    <name evidence="7" type="ORF">GDO54_010117</name>
</gene>
<comment type="caution">
    <text evidence="7">The sequence shown here is derived from an EMBL/GenBank/DDBJ whole genome shotgun (WGS) entry which is preliminary data.</text>
</comment>
<feature type="transmembrane region" description="Helical" evidence="6">
    <location>
        <begin position="69"/>
        <end position="89"/>
    </location>
</feature>
<dbReference type="GO" id="GO:0016020">
    <property type="term" value="C:membrane"/>
    <property type="evidence" value="ECO:0007669"/>
    <property type="project" value="UniProtKB-SubCell"/>
</dbReference>
<feature type="transmembrane region" description="Helical" evidence="6">
    <location>
        <begin position="175"/>
        <end position="194"/>
    </location>
</feature>
<dbReference type="Gene3D" id="1.20.1280.290">
    <property type="match status" value="2"/>
</dbReference>
<accession>A0AAV3AFL5</accession>
<dbReference type="Proteomes" id="UP001181693">
    <property type="component" value="Unassembled WGS sequence"/>
</dbReference>
<dbReference type="SMART" id="SM00679">
    <property type="entry name" value="CTNS"/>
    <property type="match status" value="1"/>
</dbReference>
<evidence type="ECO:0000256" key="1">
    <source>
        <dbReference type="ARBA" id="ARBA00004141"/>
    </source>
</evidence>
<dbReference type="PANTHER" id="PTHR12226:SF3">
    <property type="entry name" value="SOLUTE CARRIER FAMILY 66 MEMBER 3"/>
    <property type="match status" value="1"/>
</dbReference>
<feature type="transmembrane region" description="Helical" evidence="6">
    <location>
        <begin position="95"/>
        <end position="111"/>
    </location>
</feature>
<dbReference type="InterPro" id="IPR006603">
    <property type="entry name" value="PQ-loop_rpt"/>
</dbReference>
<keyword evidence="2 5" id="KW-0812">Transmembrane</keyword>
<dbReference type="PIRSF" id="PIRSF023381">
    <property type="entry name" value="MannP-dilichol_defect-1p"/>
    <property type="match status" value="1"/>
</dbReference>
<dbReference type="Pfam" id="PF04193">
    <property type="entry name" value="PQ-loop"/>
    <property type="match status" value="1"/>
</dbReference>
<dbReference type="EMBL" id="DYDO01000004">
    <property type="protein sequence ID" value="DBA25768.1"/>
    <property type="molecule type" value="Genomic_DNA"/>
</dbReference>
<evidence type="ECO:0000256" key="4">
    <source>
        <dbReference type="ARBA" id="ARBA00023136"/>
    </source>
</evidence>
<name>A0AAV3AFL5_PYXAD</name>
<keyword evidence="8" id="KW-1185">Reference proteome</keyword>
<evidence type="ECO:0000256" key="3">
    <source>
        <dbReference type="ARBA" id="ARBA00022989"/>
    </source>
</evidence>
<dbReference type="PANTHER" id="PTHR12226">
    <property type="entry name" value="MANNOSE-P-DOLICHOL UTILIZATION DEFECT 1 LEC35 -RELATED"/>
    <property type="match status" value="1"/>
</dbReference>
<protein>
    <recommendedName>
        <fullName evidence="5">Solute carrier family 66 member 3</fullName>
    </recommendedName>
</protein>
<reference evidence="7" key="1">
    <citation type="thesis" date="2020" institute="ProQuest LLC" country="789 East Eisenhower Parkway, Ann Arbor, MI, USA">
        <title>Comparative Genomics and Chromosome Evolution.</title>
        <authorList>
            <person name="Mudd A.B."/>
        </authorList>
    </citation>
    <scope>NUCLEOTIDE SEQUENCE</scope>
    <source>
        <strain evidence="7">1538</strain>
        <tissue evidence="7">Blood</tissue>
    </source>
</reference>
<evidence type="ECO:0000256" key="2">
    <source>
        <dbReference type="ARBA" id="ARBA00022692"/>
    </source>
</evidence>
<evidence type="ECO:0000256" key="5">
    <source>
        <dbReference type="PIRNR" id="PIRNR023381"/>
    </source>
</evidence>
<keyword evidence="3 5" id="KW-1133">Transmembrane helix</keyword>
<sequence>MGLDAELLMFANWSTLLVCMVLKFPQILSIMRARSAEGLSQGSVLLEVTGFLVFLRYQMYYDYPIETYLEYPILIAQDVVLLLFIFHYTGSIRNALIYSGIFLALWNVLVLQKWIIDLALNLCTVISASSKFLQLQYLWRTKDSGQASALTWAMASYTSATRIFTTLMTTGDKAVLLRFIILLLLNLWVMVVIVKYRKKEEEKDAKKKD</sequence>
<evidence type="ECO:0000313" key="8">
    <source>
        <dbReference type="Proteomes" id="UP001181693"/>
    </source>
</evidence>
<evidence type="ECO:0000313" key="7">
    <source>
        <dbReference type="EMBL" id="DBA25768.1"/>
    </source>
</evidence>
<comment type="subcellular location">
    <subcellularLocation>
        <location evidence="1 5">Membrane</location>
        <topology evidence="1 5">Multi-pass membrane protein</topology>
    </subcellularLocation>
</comment>
<dbReference type="InterPro" id="IPR016817">
    <property type="entry name" value="MannP-dilichol_defect-1"/>
</dbReference>
<feature type="transmembrane region" description="Helical" evidence="6">
    <location>
        <begin position="7"/>
        <end position="27"/>
    </location>
</feature>
<dbReference type="AlphaFoldDB" id="A0AAV3AFL5"/>
<proteinExistence type="predicted"/>
<evidence type="ECO:0000256" key="6">
    <source>
        <dbReference type="SAM" id="Phobius"/>
    </source>
</evidence>
<organism evidence="7 8">
    <name type="scientific">Pyxicephalus adspersus</name>
    <name type="common">African bullfrog</name>
    <dbReference type="NCBI Taxonomy" id="30357"/>
    <lineage>
        <taxon>Eukaryota</taxon>
        <taxon>Metazoa</taxon>
        <taxon>Chordata</taxon>
        <taxon>Craniata</taxon>
        <taxon>Vertebrata</taxon>
        <taxon>Euteleostomi</taxon>
        <taxon>Amphibia</taxon>
        <taxon>Batrachia</taxon>
        <taxon>Anura</taxon>
        <taxon>Neobatrachia</taxon>
        <taxon>Ranoidea</taxon>
        <taxon>Pyxicephalidae</taxon>
        <taxon>Pyxicephalinae</taxon>
        <taxon>Pyxicephalus</taxon>
    </lineage>
</organism>